<dbReference type="AlphaFoldDB" id="A0A096GDP1"/>
<name>A0A096GDP1_COMTE</name>
<dbReference type="Pfam" id="PF09791">
    <property type="entry name" value="Oxidored-like"/>
    <property type="match status" value="1"/>
</dbReference>
<dbReference type="RefSeq" id="WP_034376460.1">
    <property type="nucleotide sequence ID" value="NZ_AWOR01000110.1"/>
</dbReference>
<evidence type="ECO:0000313" key="3">
    <source>
        <dbReference type="Proteomes" id="UP000029553"/>
    </source>
</evidence>
<evidence type="ECO:0000259" key="1">
    <source>
        <dbReference type="Pfam" id="PF09791"/>
    </source>
</evidence>
<feature type="domain" description="Oxidoreductase-like" evidence="1">
    <location>
        <begin position="27"/>
        <end position="67"/>
    </location>
</feature>
<comment type="caution">
    <text evidence="2">The sequence shown here is derived from an EMBL/GenBank/DDBJ whole genome shotgun (WGS) entry which is preliminary data.</text>
</comment>
<evidence type="ECO:0000313" key="2">
    <source>
        <dbReference type="EMBL" id="KGH23295.1"/>
    </source>
</evidence>
<sequence length="72" mass="7827">MSDTAVLQPLTQARSQIALWQQRATAAAVKLRQPPPEPTSCCGRGCNGCVWEGYYGALTFWLEDAAQVLTEA</sequence>
<dbReference type="Proteomes" id="UP000029553">
    <property type="component" value="Unassembled WGS sequence"/>
</dbReference>
<proteinExistence type="predicted"/>
<dbReference type="EMBL" id="AWOR01000110">
    <property type="protein sequence ID" value="KGH23295.1"/>
    <property type="molecule type" value="Genomic_DNA"/>
</dbReference>
<gene>
    <name evidence="2" type="ORF">P353_28015</name>
</gene>
<reference evidence="2 3" key="1">
    <citation type="submission" date="2013-09" db="EMBL/GenBank/DDBJ databases">
        <title>High correlation between genotypes and phenotypes of environmental bacteria Comamonas testosteroni strains.</title>
        <authorList>
            <person name="Liu L."/>
            <person name="Zhu W."/>
            <person name="Xia X."/>
            <person name="Xu B."/>
            <person name="Luo M."/>
            <person name="Wang G."/>
        </authorList>
    </citation>
    <scope>NUCLEOTIDE SEQUENCE [LARGE SCALE GENOMIC DNA]</scope>
    <source>
        <strain evidence="2 3">JL40</strain>
    </source>
</reference>
<protein>
    <recommendedName>
        <fullName evidence="1">Oxidoreductase-like domain-containing protein</fullName>
    </recommendedName>
</protein>
<accession>A0A096GDP1</accession>
<dbReference type="InterPro" id="IPR019180">
    <property type="entry name" value="Oxidoreductase-like_N"/>
</dbReference>
<organism evidence="2 3">
    <name type="scientific">Comamonas testosteroni</name>
    <name type="common">Pseudomonas testosteroni</name>
    <dbReference type="NCBI Taxonomy" id="285"/>
    <lineage>
        <taxon>Bacteria</taxon>
        <taxon>Pseudomonadati</taxon>
        <taxon>Pseudomonadota</taxon>
        <taxon>Betaproteobacteria</taxon>
        <taxon>Burkholderiales</taxon>
        <taxon>Comamonadaceae</taxon>
        <taxon>Comamonas</taxon>
    </lineage>
</organism>